<reference evidence="2 3" key="1">
    <citation type="submission" date="2011-02" db="EMBL/GenBank/DDBJ databases">
        <title>The Genome Sequence of Mortierella verticillata NRRL 6337.</title>
        <authorList>
            <consortium name="The Broad Institute Genome Sequencing Platform"/>
            <person name="Russ C."/>
            <person name="Cuomo C."/>
            <person name="Burger G."/>
            <person name="Gray M.W."/>
            <person name="Holland P.W.H."/>
            <person name="King N."/>
            <person name="Lang F.B.F."/>
            <person name="Roger A.J."/>
            <person name="Ruiz-Trillo I."/>
            <person name="Young S.K."/>
            <person name="Zeng Q."/>
            <person name="Gargeya S."/>
            <person name="Alvarado L."/>
            <person name="Berlin A."/>
            <person name="Chapman S.B."/>
            <person name="Chen Z."/>
            <person name="Freedman E."/>
            <person name="Gellesch M."/>
            <person name="Goldberg J."/>
            <person name="Griggs A."/>
            <person name="Gujja S."/>
            <person name="Heilman E."/>
            <person name="Heiman D."/>
            <person name="Howarth C."/>
            <person name="Mehta T."/>
            <person name="Neiman D."/>
            <person name="Pearson M."/>
            <person name="Roberts A."/>
            <person name="Saif S."/>
            <person name="Shea T."/>
            <person name="Shenoy N."/>
            <person name="Sisk P."/>
            <person name="Stolte C."/>
            <person name="Sykes S."/>
            <person name="White J."/>
            <person name="Yandava C."/>
            <person name="Haas B."/>
            <person name="Nusbaum C."/>
            <person name="Birren B."/>
        </authorList>
    </citation>
    <scope>NUCLEOTIDE SEQUENCE [LARGE SCALE GENOMIC DNA]</scope>
    <source>
        <strain evidence="2 3">NRRL 6337</strain>
    </source>
</reference>
<evidence type="ECO:0000313" key="3">
    <source>
        <dbReference type="Proteomes" id="UP000243308"/>
    </source>
</evidence>
<proteinExistence type="predicted"/>
<dbReference type="EMBL" id="KN042429">
    <property type="protein sequence ID" value="KFH63082.1"/>
    <property type="molecule type" value="Genomic_DNA"/>
</dbReference>
<dbReference type="Proteomes" id="UP000243308">
    <property type="component" value="Unassembled WGS sequence"/>
</dbReference>
<organism evidence="2 3">
    <name type="scientific">Podila verticillata NRRL 6337</name>
    <dbReference type="NCBI Taxonomy" id="1069443"/>
    <lineage>
        <taxon>Eukaryota</taxon>
        <taxon>Fungi</taxon>
        <taxon>Fungi incertae sedis</taxon>
        <taxon>Mucoromycota</taxon>
        <taxon>Mortierellomycotina</taxon>
        <taxon>Mortierellomycetes</taxon>
        <taxon>Mortierellales</taxon>
        <taxon>Mortierellaceae</taxon>
        <taxon>Podila</taxon>
    </lineage>
</organism>
<name>A0A086TMA5_9FUNG</name>
<evidence type="ECO:0000313" key="2">
    <source>
        <dbReference type="EMBL" id="KFH63082.1"/>
    </source>
</evidence>
<evidence type="ECO:0000256" key="1">
    <source>
        <dbReference type="SAM" id="SignalP"/>
    </source>
</evidence>
<dbReference type="AlphaFoldDB" id="A0A086TMA5"/>
<feature type="signal peptide" evidence="1">
    <location>
        <begin position="1"/>
        <end position="20"/>
    </location>
</feature>
<accession>A0A086TMA5</accession>
<keyword evidence="1" id="KW-0732">Signal</keyword>
<gene>
    <name evidence="2" type="ORF">MVEG_11119</name>
</gene>
<feature type="chain" id="PRO_5001815877" evidence="1">
    <location>
        <begin position="21"/>
        <end position="117"/>
    </location>
</feature>
<dbReference type="OrthoDB" id="2412648at2759"/>
<sequence>MKFATAIVATTVAAVASAQALWTFPPEGPCVANCTDSVGKTFFPFYNDVDSTGPFFFTSLSYTFERGTPTTIEFMSAAGTCMQTCPMPEQNAYRASYPLKLKWYQDNKPAALARRRL</sequence>
<protein>
    <submittedName>
        <fullName evidence="2">Uncharacterized protein</fullName>
    </submittedName>
</protein>
<keyword evidence="3" id="KW-1185">Reference proteome</keyword>